<sequence length="130" mass="15023">MEKIGDMEGKMVEMGIWSMPCPEASTPQLSRIKYCGSWMSSYGGWTLFLCSCWSTGRLVLLRLCFWRVRYLSIRYLYMGFQFNGCKRSQRVGVETTIFGTTRRMTASFPGVSGRVPILCRLWFRQSGLKL</sequence>
<dbReference type="EMBL" id="HG994365">
    <property type="protein sequence ID" value="CAF2076707.1"/>
    <property type="molecule type" value="Genomic_DNA"/>
</dbReference>
<name>A0A816RU78_BRANA</name>
<gene>
    <name evidence="1" type="ORF">DARMORV10_C01P41040.1</name>
</gene>
<proteinExistence type="predicted"/>
<organism evidence="1">
    <name type="scientific">Brassica napus</name>
    <name type="common">Rape</name>
    <dbReference type="NCBI Taxonomy" id="3708"/>
    <lineage>
        <taxon>Eukaryota</taxon>
        <taxon>Viridiplantae</taxon>
        <taxon>Streptophyta</taxon>
        <taxon>Embryophyta</taxon>
        <taxon>Tracheophyta</taxon>
        <taxon>Spermatophyta</taxon>
        <taxon>Magnoliopsida</taxon>
        <taxon>eudicotyledons</taxon>
        <taxon>Gunneridae</taxon>
        <taxon>Pentapetalae</taxon>
        <taxon>rosids</taxon>
        <taxon>malvids</taxon>
        <taxon>Brassicales</taxon>
        <taxon>Brassicaceae</taxon>
        <taxon>Brassiceae</taxon>
        <taxon>Brassica</taxon>
    </lineage>
</organism>
<dbReference type="AlphaFoldDB" id="A0A816RU78"/>
<evidence type="ECO:0000313" key="1">
    <source>
        <dbReference type="EMBL" id="CAF2076707.1"/>
    </source>
</evidence>
<reference evidence="1" key="1">
    <citation type="submission" date="2021-01" db="EMBL/GenBank/DDBJ databases">
        <authorList>
            <consortium name="Genoscope - CEA"/>
            <person name="William W."/>
        </authorList>
    </citation>
    <scope>NUCLEOTIDE SEQUENCE</scope>
</reference>
<accession>A0A816RU78</accession>
<dbReference type="Proteomes" id="UP001295469">
    <property type="component" value="Chromosome C01"/>
</dbReference>
<protein>
    <submittedName>
        <fullName evidence="1">(rape) hypothetical protein</fullName>
    </submittedName>
</protein>